<protein>
    <recommendedName>
        <fullName evidence="3">Uma2 family endonuclease</fullName>
    </recommendedName>
</protein>
<comment type="caution">
    <text evidence="1">The sequence shown here is derived from an EMBL/GenBank/DDBJ whole genome shotgun (WGS) entry which is preliminary data.</text>
</comment>
<keyword evidence="2" id="KW-1185">Reference proteome</keyword>
<dbReference type="RefSeq" id="WP_077923244.1">
    <property type="nucleotide sequence ID" value="NZ_SBLB01000004.1"/>
</dbReference>
<gene>
    <name evidence="1" type="ORF">EQG79_15995</name>
</gene>
<sequence length="147" mass="17132">MYQSQHSPWFAHEDDMGVNAPLRHQQVISKLHVELGILYYKTNSIPYEPLTETMLTEGYGNPVPDLLLFDHHTESTRLIIEICQTSGQKNDIRKVIRLMDDCDYGIQEGFVYNYKTRQWFRYRSGDGGLVEPSSFSILLQRDLNSFL</sequence>
<dbReference type="AlphaFoldDB" id="A0A4Q2UHM1"/>
<dbReference type="Proteomes" id="UP000290407">
    <property type="component" value="Unassembled WGS sequence"/>
</dbReference>
<evidence type="ECO:0008006" key="3">
    <source>
        <dbReference type="Google" id="ProtNLM"/>
    </source>
</evidence>
<organism evidence="1 2">
    <name type="scientific">Spirosoma sordidisoli</name>
    <dbReference type="NCBI Taxonomy" id="2502893"/>
    <lineage>
        <taxon>Bacteria</taxon>
        <taxon>Pseudomonadati</taxon>
        <taxon>Bacteroidota</taxon>
        <taxon>Cytophagia</taxon>
        <taxon>Cytophagales</taxon>
        <taxon>Cytophagaceae</taxon>
        <taxon>Spirosoma</taxon>
    </lineage>
</organism>
<proteinExistence type="predicted"/>
<accession>A0A4Q2UHM1</accession>
<name>A0A4Q2UHM1_9BACT</name>
<reference evidence="1 2" key="1">
    <citation type="submission" date="2019-01" db="EMBL/GenBank/DDBJ databases">
        <title>Spirosoma flava sp. nov., a propanil-degrading bacterium isolated from herbicide-contaminated soil.</title>
        <authorList>
            <person name="Zhang L."/>
            <person name="Jiang J.-D."/>
        </authorList>
    </citation>
    <scope>NUCLEOTIDE SEQUENCE [LARGE SCALE GENOMIC DNA]</scope>
    <source>
        <strain evidence="1 2">TY50</strain>
    </source>
</reference>
<evidence type="ECO:0000313" key="2">
    <source>
        <dbReference type="Proteomes" id="UP000290407"/>
    </source>
</evidence>
<dbReference type="Gene3D" id="3.90.1570.20">
    <property type="match status" value="1"/>
</dbReference>
<evidence type="ECO:0000313" key="1">
    <source>
        <dbReference type="EMBL" id="RYC68907.1"/>
    </source>
</evidence>
<dbReference type="EMBL" id="SBLB01000004">
    <property type="protein sequence ID" value="RYC68907.1"/>
    <property type="molecule type" value="Genomic_DNA"/>
</dbReference>